<dbReference type="PANTHER" id="PTHR15495">
    <property type="entry name" value="NEGATIVE REGULATOR OF VESICLE FORMATION-RELATED"/>
    <property type="match status" value="1"/>
</dbReference>
<organism evidence="16 17">
    <name type="scientific">Elachura formosa</name>
    <name type="common">spotted wren-babbler</name>
    <dbReference type="NCBI Taxonomy" id="1463973"/>
    <lineage>
        <taxon>Eukaryota</taxon>
        <taxon>Metazoa</taxon>
        <taxon>Chordata</taxon>
        <taxon>Craniata</taxon>
        <taxon>Vertebrata</taxon>
        <taxon>Euteleostomi</taxon>
        <taxon>Archelosauria</taxon>
        <taxon>Archosauria</taxon>
        <taxon>Dinosauria</taxon>
        <taxon>Saurischia</taxon>
        <taxon>Theropoda</taxon>
        <taxon>Coelurosauria</taxon>
        <taxon>Aves</taxon>
        <taxon>Neognathae</taxon>
        <taxon>Neoaves</taxon>
        <taxon>Telluraves</taxon>
        <taxon>Australaves</taxon>
        <taxon>Passeriformes</taxon>
        <taxon>Elachuridae</taxon>
        <taxon>Elachura</taxon>
    </lineage>
</organism>
<name>A0A851UH33_9PASS</name>
<evidence type="ECO:0000256" key="1">
    <source>
        <dbReference type="ARBA" id="ARBA00004477"/>
    </source>
</evidence>
<keyword evidence="6 13" id="KW-0378">Hydrolase</keyword>
<dbReference type="Proteomes" id="UP000623542">
    <property type="component" value="Unassembled WGS sequence"/>
</dbReference>
<evidence type="ECO:0000313" key="16">
    <source>
        <dbReference type="EMBL" id="NXD27502.1"/>
    </source>
</evidence>
<dbReference type="EMBL" id="WBNG01000568">
    <property type="protein sequence ID" value="NXD27502.1"/>
    <property type="molecule type" value="Genomic_DNA"/>
</dbReference>
<evidence type="ECO:0000256" key="5">
    <source>
        <dbReference type="ARBA" id="ARBA00022692"/>
    </source>
</evidence>
<dbReference type="Pfam" id="PF07819">
    <property type="entry name" value="PGAP1"/>
    <property type="match status" value="1"/>
</dbReference>
<dbReference type="Pfam" id="PF25141">
    <property type="entry name" value="PGAP1_2nd"/>
    <property type="match status" value="1"/>
</dbReference>
<keyword evidence="17" id="KW-1185">Reference proteome</keyword>
<dbReference type="AlphaFoldDB" id="A0A851UH33"/>
<evidence type="ECO:0000256" key="10">
    <source>
        <dbReference type="ARBA" id="ARBA00023136"/>
    </source>
</evidence>
<dbReference type="InterPro" id="IPR056824">
    <property type="entry name" value="PGAP1_TMD"/>
</dbReference>
<dbReference type="GO" id="GO:0050185">
    <property type="term" value="F:phosphatidylinositol deacylase activity"/>
    <property type="evidence" value="ECO:0007669"/>
    <property type="project" value="TreeGrafter"/>
</dbReference>
<keyword evidence="9 13" id="KW-1133">Transmembrane helix</keyword>
<dbReference type="SUPFAM" id="SSF53474">
    <property type="entry name" value="alpha/beta-Hydrolases"/>
    <property type="match status" value="1"/>
</dbReference>
<protein>
    <recommendedName>
        <fullName evidence="3 13">GPI inositol-deacylase</fullName>
        <ecNumber evidence="13">3.1.-.-</ecNumber>
    </recommendedName>
</protein>
<evidence type="ECO:0000256" key="9">
    <source>
        <dbReference type="ARBA" id="ARBA00022989"/>
    </source>
</evidence>
<dbReference type="PANTHER" id="PTHR15495:SF7">
    <property type="entry name" value="GPI INOSITOL-DEACYLASE"/>
    <property type="match status" value="1"/>
</dbReference>
<dbReference type="Gene3D" id="3.40.50.1820">
    <property type="entry name" value="alpha/beta hydrolase"/>
    <property type="match status" value="1"/>
</dbReference>
<sequence length="907" mass="102832">GVRDVMFLYEENRCSMTYMYEYPEYLKIKLPKKTARRYPAYELYLYGEGSYAEGNKNLLLTGIPVLFLPGNAGSYKQVRSLGSIALRKAEDIDFKYHFNFFSVNFNEELVALYGGSLQRQTKFVHECIKVILKLYRDQEFAPSSVAIVGHSMGGLVARALLTLKNFKPELINLLITQATPHIAPVMPLDNYLTDFYTAVNNHWILKAQDLRNLTTLSVTGGFRDYQVRSGLAFLPRLSQHDSALSVVSSAVPRAWASTDHLSIVWCKELILATIRAFFDLIDENTRQITEDPKKRMSVLNHHFVRHPAKTFEESPEALTVLTEAFMWTTVKASKWTYSVYNDSDGKYFVFPLASHRKSYSHVYCESSMLDTSSWIYGCMNTNSSMCLEAADLSWRAELLPTIKVVMLKLLDYPSFSHIVIQVPPAVGNKYTLGCEFFKDDSRTVQLPVTHLFSFGLSSSKILLNSTGLFYNVQLQHFNQIYQAFKIYIDSHCQSLKERKPSVYRLHIPWSYEDSITVVKVPSLAEISAKLQIARPHNDSSLPELNIYSSPDCHYEVVLKTSLTQILGQIVRFHAGAFPVYIVSNILLAYGGQLTTLRSTGQCSDFSLELVRTAKPYKIEPLIVIVFLQGFNWFREIWESLSLPEVDAAVLSSQDAWFPLVSLILFLFGTGIAYWSGVFFSTSLRLFSSLWLTLIRPTKLQKDELITPRTLCGMLSLALVSWTTCGAFAVLIIYLQYLFKPVHIFVTSVFHFQDSGHSKETSQNSSTHTVKAQISVDSIPETTQSPSKSKALGEAVNSLKMHITILYLFTWIVLLSLPSLIYWLKNLRYNVRLDPDPCKSTAIILVCILEILMNSSTSEVKSSKLLKIAAKVPLPLSVTMLAFGQMHLYRVPHFVTFSLLLHVLCCFV</sequence>
<dbReference type="EC" id="3.1.-.-" evidence="13"/>
<comment type="function">
    <text evidence="12 13">GPI inositol-deacylase that catalyzes the remove of the acyl chain linked to the 2-OH position of inositol ring from the GPI-anchored protein (GPI-AP) in the endoplasmic reticulum. Initiates the post-attachment remodeling phase of GPI-AP biogenesis and participates in endoplasmic reticulum (ER)-to-Golgi transport of GPI-anchored protein.</text>
</comment>
<keyword evidence="10 13" id="KW-0472">Membrane</keyword>
<keyword evidence="7 13" id="KW-0256">Endoplasmic reticulum</keyword>
<dbReference type="InterPro" id="IPR029058">
    <property type="entry name" value="AB_hydrolase_fold"/>
</dbReference>
<reference evidence="16" key="1">
    <citation type="submission" date="2019-09" db="EMBL/GenBank/DDBJ databases">
        <title>Bird 10,000 Genomes (B10K) Project - Family phase.</title>
        <authorList>
            <person name="Zhang G."/>
        </authorList>
    </citation>
    <scope>NUCLEOTIDE SEQUENCE</scope>
    <source>
        <strain evidence="16">B10K-IZCAS-20218</strain>
        <tissue evidence="16">Blood</tissue>
    </source>
</reference>
<keyword evidence="8 13" id="KW-0653">Protein transport</keyword>
<dbReference type="FunFam" id="3.40.50.1820:FF:000026">
    <property type="entry name" value="GPI inositol-deacylase"/>
    <property type="match status" value="1"/>
</dbReference>
<evidence type="ECO:0000256" key="6">
    <source>
        <dbReference type="ARBA" id="ARBA00022801"/>
    </source>
</evidence>
<feature type="non-terminal residue" evidence="16">
    <location>
        <position position="907"/>
    </location>
</feature>
<keyword evidence="4 13" id="KW-0813">Transport</keyword>
<evidence type="ECO:0000313" key="17">
    <source>
        <dbReference type="Proteomes" id="UP000623542"/>
    </source>
</evidence>
<evidence type="ECO:0000256" key="8">
    <source>
        <dbReference type="ARBA" id="ARBA00022927"/>
    </source>
</evidence>
<evidence type="ECO:0000256" key="3">
    <source>
        <dbReference type="ARBA" id="ARBA00015856"/>
    </source>
</evidence>
<feature type="transmembrane region" description="Helical" evidence="13">
    <location>
        <begin position="710"/>
        <end position="734"/>
    </location>
</feature>
<evidence type="ECO:0000256" key="12">
    <source>
        <dbReference type="ARBA" id="ARBA00093318"/>
    </source>
</evidence>
<dbReference type="GO" id="GO:0006888">
    <property type="term" value="P:endoplasmic reticulum to Golgi vesicle-mediated transport"/>
    <property type="evidence" value="ECO:0007669"/>
    <property type="project" value="TreeGrafter"/>
</dbReference>
<evidence type="ECO:0000256" key="13">
    <source>
        <dbReference type="RuleBase" id="RU365011"/>
    </source>
</evidence>
<evidence type="ECO:0000259" key="14">
    <source>
        <dbReference type="Pfam" id="PF07819"/>
    </source>
</evidence>
<feature type="domain" description="GPI inositol-deacylase transmembrane" evidence="15">
    <location>
        <begin position="576"/>
        <end position="906"/>
    </location>
</feature>
<comment type="subcellular location">
    <subcellularLocation>
        <location evidence="1">Endoplasmic reticulum membrane</location>
        <topology evidence="1">Multi-pass membrane protein</topology>
    </subcellularLocation>
</comment>
<evidence type="ECO:0000256" key="4">
    <source>
        <dbReference type="ARBA" id="ARBA00022448"/>
    </source>
</evidence>
<dbReference type="OrthoDB" id="348976at2759"/>
<comment type="caution">
    <text evidence="13">Lacks conserved residue(s) required for the propagation of feature annotation.</text>
</comment>
<comment type="caution">
    <text evidence="16">The sequence shown here is derived from an EMBL/GenBank/DDBJ whole genome shotgun (WGS) entry which is preliminary data.</text>
</comment>
<proteinExistence type="inferred from homology"/>
<accession>A0A851UH33</accession>
<dbReference type="InterPro" id="IPR012908">
    <property type="entry name" value="PGAP1-ab_dom-like"/>
</dbReference>
<dbReference type="GO" id="GO:0006505">
    <property type="term" value="P:GPI anchor metabolic process"/>
    <property type="evidence" value="ECO:0007669"/>
    <property type="project" value="TreeGrafter"/>
</dbReference>
<feature type="transmembrane region" description="Helical" evidence="13">
    <location>
        <begin position="655"/>
        <end position="679"/>
    </location>
</feature>
<evidence type="ECO:0000256" key="7">
    <source>
        <dbReference type="ARBA" id="ARBA00022824"/>
    </source>
</evidence>
<feature type="transmembrane region" description="Helical" evidence="13">
    <location>
        <begin position="804"/>
        <end position="823"/>
    </location>
</feature>
<dbReference type="InterPro" id="IPR039529">
    <property type="entry name" value="PGAP1/BST1"/>
</dbReference>
<gene>
    <name evidence="16" type="primary">Pgap1</name>
    <name evidence="16" type="ORF">ELAFOR_R05249</name>
</gene>
<feature type="domain" description="GPI inositol-deacylase PGAP1-like alpha/beta" evidence="14">
    <location>
        <begin position="60"/>
        <end position="279"/>
    </location>
</feature>
<comment type="similarity">
    <text evidence="2 13">Belongs to the GPI inositol-deacylase family.</text>
</comment>
<evidence type="ECO:0000256" key="2">
    <source>
        <dbReference type="ARBA" id="ARBA00006931"/>
    </source>
</evidence>
<dbReference type="Pfam" id="PF24660">
    <property type="entry name" value="PGAP1_3rd"/>
    <property type="match status" value="1"/>
</dbReference>
<evidence type="ECO:0000259" key="15">
    <source>
        <dbReference type="Pfam" id="PF25140"/>
    </source>
</evidence>
<keyword evidence="11" id="KW-0325">Glycoprotein</keyword>
<dbReference type="GO" id="GO:0005789">
    <property type="term" value="C:endoplasmic reticulum membrane"/>
    <property type="evidence" value="ECO:0007669"/>
    <property type="project" value="UniProtKB-SubCell"/>
</dbReference>
<dbReference type="Pfam" id="PF25140">
    <property type="entry name" value="PGAP1_TMD"/>
    <property type="match status" value="1"/>
</dbReference>
<keyword evidence="5 13" id="KW-0812">Transmembrane</keyword>
<dbReference type="GO" id="GO:0015031">
    <property type="term" value="P:protein transport"/>
    <property type="evidence" value="ECO:0007669"/>
    <property type="project" value="UniProtKB-KW"/>
</dbReference>
<feature type="non-terminal residue" evidence="16">
    <location>
        <position position="1"/>
    </location>
</feature>
<evidence type="ECO:0000256" key="11">
    <source>
        <dbReference type="ARBA" id="ARBA00023180"/>
    </source>
</evidence>